<dbReference type="PANTHER" id="PTHR21398">
    <property type="entry name" value="AGAP007094-PA"/>
    <property type="match status" value="1"/>
</dbReference>
<protein>
    <submittedName>
        <fullName evidence="2">Uncharacterized protein</fullName>
    </submittedName>
</protein>
<dbReference type="EMBL" id="JRES01001582">
    <property type="protein sequence ID" value="KNC21774.1"/>
    <property type="molecule type" value="Genomic_DNA"/>
</dbReference>
<dbReference type="Pfam" id="PF07841">
    <property type="entry name" value="DM4_12"/>
    <property type="match status" value="1"/>
</dbReference>
<evidence type="ECO:0000256" key="1">
    <source>
        <dbReference type="SAM" id="SignalP"/>
    </source>
</evidence>
<dbReference type="OrthoDB" id="8185446at2759"/>
<sequence>MKFLKVLAFLNLIVVCMSAETYSNSTQVLSRRKRYVAFPDGSSVSAAICLTIGVVGNPHVDYLSWAVNWGVAYNLPNYAWARKHAQGFSNITKAIIQRRSRRELYEKLELMIDNMGFSGNTCIARALCESAQILQYLRQRRGNMVEEIVKTIFSLPTAPVEYHEPEKHHLYDRLYRRAKRSEINCAVEYSSCRFSLLEMALGKYSVGSTKLSPGFVFM</sequence>
<evidence type="ECO:0000313" key="3">
    <source>
        <dbReference type="Proteomes" id="UP000037069"/>
    </source>
</evidence>
<keyword evidence="3" id="KW-1185">Reference proteome</keyword>
<dbReference type="AlphaFoldDB" id="A0A0L0BRC3"/>
<dbReference type="InterPro" id="IPR006631">
    <property type="entry name" value="DM4_12"/>
</dbReference>
<accession>A0A0L0BRC3</accession>
<keyword evidence="1" id="KW-0732">Signal</keyword>
<feature type="signal peptide" evidence="1">
    <location>
        <begin position="1"/>
        <end position="18"/>
    </location>
</feature>
<evidence type="ECO:0000313" key="2">
    <source>
        <dbReference type="EMBL" id="KNC21774.1"/>
    </source>
</evidence>
<name>A0A0L0BRC3_LUCCU</name>
<feature type="chain" id="PRO_5005535106" evidence="1">
    <location>
        <begin position="19"/>
        <end position="218"/>
    </location>
</feature>
<organism evidence="2 3">
    <name type="scientific">Lucilia cuprina</name>
    <name type="common">Green bottle fly</name>
    <name type="synonym">Australian sheep blowfly</name>
    <dbReference type="NCBI Taxonomy" id="7375"/>
    <lineage>
        <taxon>Eukaryota</taxon>
        <taxon>Metazoa</taxon>
        <taxon>Ecdysozoa</taxon>
        <taxon>Arthropoda</taxon>
        <taxon>Hexapoda</taxon>
        <taxon>Insecta</taxon>
        <taxon>Pterygota</taxon>
        <taxon>Neoptera</taxon>
        <taxon>Endopterygota</taxon>
        <taxon>Diptera</taxon>
        <taxon>Brachycera</taxon>
        <taxon>Muscomorpha</taxon>
        <taxon>Oestroidea</taxon>
        <taxon>Calliphoridae</taxon>
        <taxon>Luciliinae</taxon>
        <taxon>Lucilia</taxon>
    </lineage>
</organism>
<gene>
    <name evidence="2" type="ORF">FF38_03984</name>
</gene>
<dbReference type="OMA" id="SAAICMT"/>
<dbReference type="PANTHER" id="PTHR21398:SF7">
    <property type="entry name" value="LP19941P"/>
    <property type="match status" value="1"/>
</dbReference>
<proteinExistence type="predicted"/>
<dbReference type="SMART" id="SM00718">
    <property type="entry name" value="DM4_12"/>
    <property type="match status" value="1"/>
</dbReference>
<reference evidence="2 3" key="1">
    <citation type="journal article" date="2015" name="Nat. Commun.">
        <title>Lucilia cuprina genome unlocks parasitic fly biology to underpin future interventions.</title>
        <authorList>
            <person name="Anstead C.A."/>
            <person name="Korhonen P.K."/>
            <person name="Young N.D."/>
            <person name="Hall R.S."/>
            <person name="Jex A.R."/>
            <person name="Murali S.C."/>
            <person name="Hughes D.S."/>
            <person name="Lee S.F."/>
            <person name="Perry T."/>
            <person name="Stroehlein A.J."/>
            <person name="Ansell B.R."/>
            <person name="Breugelmans B."/>
            <person name="Hofmann A."/>
            <person name="Qu J."/>
            <person name="Dugan S."/>
            <person name="Lee S.L."/>
            <person name="Chao H."/>
            <person name="Dinh H."/>
            <person name="Han Y."/>
            <person name="Doddapaneni H.V."/>
            <person name="Worley K.C."/>
            <person name="Muzny D.M."/>
            <person name="Ioannidis P."/>
            <person name="Waterhouse R.M."/>
            <person name="Zdobnov E.M."/>
            <person name="James P.J."/>
            <person name="Bagnall N.H."/>
            <person name="Kotze A.C."/>
            <person name="Gibbs R.A."/>
            <person name="Richards S."/>
            <person name="Batterham P."/>
            <person name="Gasser R.B."/>
        </authorList>
    </citation>
    <scope>NUCLEOTIDE SEQUENCE [LARGE SCALE GENOMIC DNA]</scope>
    <source>
        <strain evidence="2 3">LS</strain>
        <tissue evidence="2">Full body</tissue>
    </source>
</reference>
<comment type="caution">
    <text evidence="2">The sequence shown here is derived from an EMBL/GenBank/DDBJ whole genome shotgun (WGS) entry which is preliminary data.</text>
</comment>
<dbReference type="Proteomes" id="UP000037069">
    <property type="component" value="Unassembled WGS sequence"/>
</dbReference>